<evidence type="ECO:0000313" key="4">
    <source>
        <dbReference type="RefSeq" id="XP_018023405.1"/>
    </source>
</evidence>
<reference evidence="4" key="1">
    <citation type="submission" date="2025-08" db="UniProtKB">
        <authorList>
            <consortium name="RefSeq"/>
        </authorList>
    </citation>
    <scope>IDENTIFICATION</scope>
    <source>
        <tissue evidence="4">Whole organism</tissue>
    </source>
</reference>
<feature type="chain" id="PRO_5034611387" evidence="2">
    <location>
        <begin position="25"/>
        <end position="339"/>
    </location>
</feature>
<feature type="signal peptide" evidence="2">
    <location>
        <begin position="1"/>
        <end position="24"/>
    </location>
</feature>
<dbReference type="GeneID" id="108679318"/>
<evidence type="ECO:0000313" key="3">
    <source>
        <dbReference type="Proteomes" id="UP000694843"/>
    </source>
</evidence>
<gene>
    <name evidence="4" type="primary">LOC108679318</name>
</gene>
<organism evidence="3 4">
    <name type="scientific">Hyalella azteca</name>
    <name type="common">Amphipod</name>
    <dbReference type="NCBI Taxonomy" id="294128"/>
    <lineage>
        <taxon>Eukaryota</taxon>
        <taxon>Metazoa</taxon>
        <taxon>Ecdysozoa</taxon>
        <taxon>Arthropoda</taxon>
        <taxon>Crustacea</taxon>
        <taxon>Multicrustacea</taxon>
        <taxon>Malacostraca</taxon>
        <taxon>Eumalacostraca</taxon>
        <taxon>Peracarida</taxon>
        <taxon>Amphipoda</taxon>
        <taxon>Senticaudata</taxon>
        <taxon>Talitrida</taxon>
        <taxon>Talitroidea</taxon>
        <taxon>Hyalellidae</taxon>
        <taxon>Hyalella</taxon>
    </lineage>
</organism>
<accession>A0A8B7PBN0</accession>
<dbReference type="Proteomes" id="UP000694843">
    <property type="component" value="Unplaced"/>
</dbReference>
<protein>
    <submittedName>
        <fullName evidence="4">Uncharacterized protein LOC108679318</fullName>
    </submittedName>
</protein>
<dbReference type="KEGG" id="hazt:108679318"/>
<keyword evidence="2" id="KW-0732">Signal</keyword>
<feature type="compositionally biased region" description="Polar residues" evidence="1">
    <location>
        <begin position="139"/>
        <end position="148"/>
    </location>
</feature>
<dbReference type="OrthoDB" id="6377714at2759"/>
<keyword evidence="3" id="KW-1185">Reference proteome</keyword>
<feature type="compositionally biased region" description="Polar residues" evidence="1">
    <location>
        <begin position="100"/>
        <end position="120"/>
    </location>
</feature>
<evidence type="ECO:0000256" key="1">
    <source>
        <dbReference type="SAM" id="MobiDB-lite"/>
    </source>
</evidence>
<feature type="compositionally biased region" description="Polar residues" evidence="1">
    <location>
        <begin position="73"/>
        <end position="88"/>
    </location>
</feature>
<name>A0A8B7PBN0_HYAAZ</name>
<dbReference type="RefSeq" id="XP_018023405.1">
    <property type="nucleotide sequence ID" value="XM_018167916.2"/>
</dbReference>
<proteinExistence type="predicted"/>
<sequence length="339" mass="36423">MKTASFVMALKICIALVLLATSFAAPTSYVPPEARTNIIVGSSLTGPRTFDEPGASAGAPALPAPSSPGSDGNRQQVFQDASLFTPNNPVDVRSNREETAQSGGRFQQFTAPSSPVRASSDRAQNLVPDSSRLGVQPLNFGTSSSGTSDVAEVSGARRGVNLGGLVSPYENHVFPRSGPVAITETVIVQVTKTHTLRVPVTSDVWVTSVTQVIVPVTQYSTERRYVPGVAGTVTSVIRITKTPVSVVTRTEEIFPTKTMLSVFTRFNTVTRSVEFWQPIVHVATNYEVLTVPVLQTQTLLQRVFTTVTATRTIDVTSTRSLVIPRAGPVQLPRRYGYAF</sequence>
<feature type="region of interest" description="Disordered" evidence="1">
    <location>
        <begin position="49"/>
        <end position="120"/>
    </location>
</feature>
<feature type="region of interest" description="Disordered" evidence="1">
    <location>
        <begin position="131"/>
        <end position="150"/>
    </location>
</feature>
<evidence type="ECO:0000256" key="2">
    <source>
        <dbReference type="SAM" id="SignalP"/>
    </source>
</evidence>
<dbReference type="AlphaFoldDB" id="A0A8B7PBN0"/>